<keyword evidence="3" id="KW-1185">Reference proteome</keyword>
<dbReference type="OrthoDB" id="9775208at2"/>
<feature type="domain" description="Glycosyltransferase subfamily 4-like N-terminal" evidence="1">
    <location>
        <begin position="15"/>
        <end position="175"/>
    </location>
</feature>
<dbReference type="Proteomes" id="UP000246569">
    <property type="component" value="Unassembled WGS sequence"/>
</dbReference>
<dbReference type="Pfam" id="PF13692">
    <property type="entry name" value="Glyco_trans_1_4"/>
    <property type="match status" value="1"/>
</dbReference>
<proteinExistence type="predicted"/>
<name>A0A317MZJ5_9GAMM</name>
<dbReference type="Gene3D" id="3.40.50.2000">
    <property type="entry name" value="Glycogen Phosphorylase B"/>
    <property type="match status" value="2"/>
</dbReference>
<reference evidence="2 3" key="1">
    <citation type="submission" date="2018-05" db="EMBL/GenBank/DDBJ databases">
        <title>Genomic Encyclopedia of Type Strains, Phase IV (KMG-IV): sequencing the most valuable type-strain genomes for metagenomic binning, comparative biology and taxonomic classification.</title>
        <authorList>
            <person name="Goeker M."/>
        </authorList>
    </citation>
    <scope>NUCLEOTIDE SEQUENCE [LARGE SCALE GENOMIC DNA]</scope>
    <source>
        <strain evidence="2 3">DSM 23606</strain>
    </source>
</reference>
<accession>A0A317MZJ5</accession>
<keyword evidence="2" id="KW-0808">Transferase</keyword>
<dbReference type="GO" id="GO:0016758">
    <property type="term" value="F:hexosyltransferase activity"/>
    <property type="evidence" value="ECO:0007669"/>
    <property type="project" value="TreeGrafter"/>
</dbReference>
<organism evidence="2 3">
    <name type="scientific">Plasticicumulans acidivorans</name>
    <dbReference type="NCBI Taxonomy" id="886464"/>
    <lineage>
        <taxon>Bacteria</taxon>
        <taxon>Pseudomonadati</taxon>
        <taxon>Pseudomonadota</taxon>
        <taxon>Gammaproteobacteria</taxon>
        <taxon>Candidatus Competibacteraceae</taxon>
        <taxon>Plasticicumulans</taxon>
    </lineage>
</organism>
<dbReference type="SUPFAM" id="SSF53756">
    <property type="entry name" value="UDP-Glycosyltransferase/glycogen phosphorylase"/>
    <property type="match status" value="1"/>
</dbReference>
<dbReference type="InterPro" id="IPR028098">
    <property type="entry name" value="Glyco_trans_4-like_N"/>
</dbReference>
<dbReference type="PANTHER" id="PTHR45947:SF3">
    <property type="entry name" value="SULFOQUINOVOSYL TRANSFERASE SQD2"/>
    <property type="match status" value="1"/>
</dbReference>
<dbReference type="PANTHER" id="PTHR45947">
    <property type="entry name" value="SULFOQUINOVOSYL TRANSFERASE SQD2"/>
    <property type="match status" value="1"/>
</dbReference>
<evidence type="ECO:0000259" key="1">
    <source>
        <dbReference type="Pfam" id="PF13439"/>
    </source>
</evidence>
<dbReference type="NCBIfam" id="TIGR03088">
    <property type="entry name" value="stp2"/>
    <property type="match status" value="1"/>
</dbReference>
<evidence type="ECO:0000313" key="2">
    <source>
        <dbReference type="EMBL" id="PWV65722.1"/>
    </source>
</evidence>
<dbReference type="Pfam" id="PF13439">
    <property type="entry name" value="Glyco_transf_4"/>
    <property type="match status" value="1"/>
</dbReference>
<protein>
    <submittedName>
        <fullName evidence="2">Sugar transferase (PEP-CTERM/EpsH1 system associated)</fullName>
    </submittedName>
</protein>
<dbReference type="InterPro" id="IPR017522">
    <property type="entry name" value="Sugar_tfrase_PEP-CTERM_Stp2"/>
</dbReference>
<sequence>MAAPLIAHVVHRLTVGGLENGVVNLINHMPVEHYRHAVICLTDHTDFAQRIRRPDVELIDLHKHPGQDLGLYRRLLTTLRRLRPAIVHTRNVGTQEALAVAWAARVPGRVHGEHGWNGPGPQAEPPSRHRLRRWLRPFVGEYIALGGEIERYLQQQIGVPAAHISRIYNGVDTERFHAGDAARRALLPAGFVADDSLVIGTVGRMQNVKDQPTLARAFVELLGREPAARARLRLLMIGAGELRGEVEAILTAAGARELAWLPGERADVPELLRALDVFVLPSRAEGVSNTILEAMATALPVVATDVGAAAELLIDGETGMLVPPAAPGVMAEAIAAYLDDAELRRRHGQAGRARIESSFSMAAMVERYLAVYERALARA</sequence>
<gene>
    <name evidence="2" type="ORF">C7443_101207</name>
</gene>
<dbReference type="AlphaFoldDB" id="A0A317MZJ5"/>
<comment type="caution">
    <text evidence="2">The sequence shown here is derived from an EMBL/GenBank/DDBJ whole genome shotgun (WGS) entry which is preliminary data.</text>
</comment>
<evidence type="ECO:0000313" key="3">
    <source>
        <dbReference type="Proteomes" id="UP000246569"/>
    </source>
</evidence>
<dbReference type="EMBL" id="QGTJ01000001">
    <property type="protein sequence ID" value="PWV65722.1"/>
    <property type="molecule type" value="Genomic_DNA"/>
</dbReference>
<dbReference type="InterPro" id="IPR050194">
    <property type="entry name" value="Glycosyltransferase_grp1"/>
</dbReference>